<reference evidence="1 2" key="1">
    <citation type="submission" date="2017-03" db="EMBL/GenBank/DDBJ databases">
        <title>Draft Genome sequence of Marispirochaeta sp. strain JC444.</title>
        <authorList>
            <person name="Shivani Y."/>
            <person name="Subhash Y."/>
            <person name="Sasikala C."/>
            <person name="Ramana C."/>
        </authorList>
    </citation>
    <scope>NUCLEOTIDE SEQUENCE [LARGE SCALE GENOMIC DNA]</scope>
    <source>
        <strain evidence="1 2">JC444</strain>
    </source>
</reference>
<evidence type="ECO:0000313" key="2">
    <source>
        <dbReference type="Proteomes" id="UP000192343"/>
    </source>
</evidence>
<dbReference type="EMBL" id="MWQY01000002">
    <property type="protein sequence ID" value="ORC37816.1"/>
    <property type="molecule type" value="Genomic_DNA"/>
</dbReference>
<organism evidence="1 2">
    <name type="scientific">Marispirochaeta aestuarii</name>
    <dbReference type="NCBI Taxonomy" id="1963862"/>
    <lineage>
        <taxon>Bacteria</taxon>
        <taxon>Pseudomonadati</taxon>
        <taxon>Spirochaetota</taxon>
        <taxon>Spirochaetia</taxon>
        <taxon>Spirochaetales</taxon>
        <taxon>Spirochaetaceae</taxon>
        <taxon>Marispirochaeta</taxon>
    </lineage>
</organism>
<sequence length="124" mass="14421">MLVEIPETRQIPGEGFRRWFSDEKMDLIVWYRREGGALIGFQLCYDKNDREEGEKALTWTEEEGYRLDKVDTGEDRGYTYKEAPVLVKDGVFDSGRIIRDFKEASASLELPLKAFVLEILSKYS</sequence>
<keyword evidence="2" id="KW-1185">Reference proteome</keyword>
<proteinExistence type="predicted"/>
<dbReference type="AlphaFoldDB" id="A0A1Y1S205"/>
<dbReference type="Proteomes" id="UP000192343">
    <property type="component" value="Unassembled WGS sequence"/>
</dbReference>
<comment type="caution">
    <text evidence="1">The sequence shown here is derived from an EMBL/GenBank/DDBJ whole genome shotgun (WGS) entry which is preliminary data.</text>
</comment>
<accession>A0A1Y1S205</accession>
<gene>
    <name evidence="1" type="ORF">B4O97_02095</name>
</gene>
<dbReference type="RefSeq" id="WP_083047845.1">
    <property type="nucleotide sequence ID" value="NZ_MWQY01000002.1"/>
</dbReference>
<dbReference type="STRING" id="1963862.B4O97_02095"/>
<name>A0A1Y1S205_9SPIO</name>
<evidence type="ECO:0000313" key="1">
    <source>
        <dbReference type="EMBL" id="ORC37816.1"/>
    </source>
</evidence>
<protein>
    <submittedName>
        <fullName evidence="1">Uncharacterized protein</fullName>
    </submittedName>
</protein>
<dbReference type="OrthoDB" id="5625241at2"/>